<dbReference type="GO" id="GO:0005840">
    <property type="term" value="C:ribosome"/>
    <property type="evidence" value="ECO:0007669"/>
    <property type="project" value="UniProtKB-KW"/>
</dbReference>
<evidence type="ECO:0000259" key="4">
    <source>
        <dbReference type="Pfam" id="PF00828"/>
    </source>
</evidence>
<sequence length="120" mass="13580">MRRTGPTNYILRRTIRELRKAARINKAKIWRYVAELLEAPTRKRIAVNIYKIDRLTREGDVVVVPGKVLGVGKLSHKVTVAAIAFSKQAIDKIRSVNGRAMHVLELVNENPRGSEVKVII</sequence>
<accession>A0A7J2U4S6</accession>
<dbReference type="InterPro" id="IPR021131">
    <property type="entry name" value="Ribosomal_uL15/eL18"/>
</dbReference>
<dbReference type="HAMAP" id="MF_00329">
    <property type="entry name" value="Ribosomal_eL18"/>
    <property type="match status" value="1"/>
</dbReference>
<feature type="domain" description="Large ribosomal subunit protein uL15/eL18" evidence="4">
    <location>
        <begin position="24"/>
        <end position="100"/>
    </location>
</feature>
<evidence type="ECO:0000256" key="3">
    <source>
        <dbReference type="HAMAP-Rule" id="MF_00329"/>
    </source>
</evidence>
<dbReference type="EMBL" id="DSEU01000070">
    <property type="protein sequence ID" value="HEM67840.1"/>
    <property type="molecule type" value="Genomic_DNA"/>
</dbReference>
<dbReference type="GO" id="GO:0006412">
    <property type="term" value="P:translation"/>
    <property type="evidence" value="ECO:0007669"/>
    <property type="project" value="UniProtKB-UniRule"/>
</dbReference>
<dbReference type="InterPro" id="IPR036227">
    <property type="entry name" value="Ribosomal_uL15/eL18_sf"/>
</dbReference>
<dbReference type="AlphaFoldDB" id="A0A7J2U4S6"/>
<proteinExistence type="inferred from homology"/>
<keyword evidence="1 3" id="KW-0689">Ribosomal protein</keyword>
<gene>
    <name evidence="3" type="primary">rpl18e</name>
    <name evidence="5" type="ORF">ENO26_09820</name>
</gene>
<dbReference type="Gene3D" id="3.100.10.10">
    <property type="match status" value="1"/>
</dbReference>
<dbReference type="Pfam" id="PF00828">
    <property type="entry name" value="Ribosomal_L27A"/>
    <property type="match status" value="1"/>
</dbReference>
<name>A0A7J2U4S6_9CREN</name>
<reference evidence="5" key="1">
    <citation type="journal article" date="2020" name="mSystems">
        <title>Genome- and Community-Level Interaction Insights into Carbon Utilization and Element Cycling Functions of Hydrothermarchaeota in Hydrothermal Sediment.</title>
        <authorList>
            <person name="Zhou Z."/>
            <person name="Liu Y."/>
            <person name="Xu W."/>
            <person name="Pan J."/>
            <person name="Luo Z.H."/>
            <person name="Li M."/>
        </authorList>
    </citation>
    <scope>NUCLEOTIDE SEQUENCE [LARGE SCALE GENOMIC DNA]</scope>
    <source>
        <strain evidence="5">SpSt-125</strain>
    </source>
</reference>
<protein>
    <recommendedName>
        <fullName evidence="3">Large ribosomal subunit protein eL18</fullName>
    </recommendedName>
</protein>
<evidence type="ECO:0000256" key="2">
    <source>
        <dbReference type="ARBA" id="ARBA00023274"/>
    </source>
</evidence>
<dbReference type="SUPFAM" id="SSF52080">
    <property type="entry name" value="Ribosomal proteins L15p and L18e"/>
    <property type="match status" value="1"/>
</dbReference>
<evidence type="ECO:0000313" key="5">
    <source>
        <dbReference type="EMBL" id="HEM67840.1"/>
    </source>
</evidence>
<organism evidence="5">
    <name type="scientific">Ignisphaera aggregans</name>
    <dbReference type="NCBI Taxonomy" id="334771"/>
    <lineage>
        <taxon>Archaea</taxon>
        <taxon>Thermoproteota</taxon>
        <taxon>Thermoprotei</taxon>
        <taxon>Desulfurococcales</taxon>
        <taxon>Desulfurococcaceae</taxon>
        <taxon>Ignisphaera</taxon>
    </lineage>
</organism>
<dbReference type="GO" id="GO:1990904">
    <property type="term" value="C:ribonucleoprotein complex"/>
    <property type="evidence" value="ECO:0007669"/>
    <property type="project" value="UniProtKB-KW"/>
</dbReference>
<keyword evidence="2 3" id="KW-0687">Ribonucleoprotein</keyword>
<evidence type="ECO:0000256" key="1">
    <source>
        <dbReference type="ARBA" id="ARBA00022980"/>
    </source>
</evidence>
<comment type="similarity">
    <text evidence="3">Belongs to the eukaryotic ribosomal protein eL18 family.</text>
</comment>
<comment type="caution">
    <text evidence="5">The sequence shown here is derived from an EMBL/GenBank/DDBJ whole genome shotgun (WGS) entry which is preliminary data.</text>
</comment>
<dbReference type="NCBIfam" id="NF003079">
    <property type="entry name" value="PRK04005.1"/>
    <property type="match status" value="1"/>
</dbReference>
<dbReference type="InterPro" id="IPR022947">
    <property type="entry name" value="Ribosomal_eL18_arc"/>
</dbReference>